<feature type="compositionally biased region" description="Low complexity" evidence="1">
    <location>
        <begin position="182"/>
        <end position="195"/>
    </location>
</feature>
<feature type="transmembrane region" description="Helical" evidence="2">
    <location>
        <begin position="73"/>
        <end position="106"/>
    </location>
</feature>
<accession>A0A426PY43</accession>
<keyword evidence="2" id="KW-1133">Transmembrane helix</keyword>
<keyword evidence="2" id="KW-0812">Transmembrane</keyword>
<evidence type="ECO:0000256" key="2">
    <source>
        <dbReference type="SAM" id="Phobius"/>
    </source>
</evidence>
<dbReference type="InterPro" id="IPR021949">
    <property type="entry name" value="DUF3566_TM"/>
</dbReference>
<comment type="caution">
    <text evidence="4">The sequence shown here is derived from an EMBL/GenBank/DDBJ whole genome shotgun (WGS) entry which is preliminary data.</text>
</comment>
<keyword evidence="2" id="KW-0472">Membrane</keyword>
<evidence type="ECO:0000313" key="4">
    <source>
        <dbReference type="EMBL" id="RRO86483.1"/>
    </source>
</evidence>
<feature type="domain" description="DUF3566" evidence="3">
    <location>
        <begin position="16"/>
        <end position="118"/>
    </location>
</feature>
<feature type="region of interest" description="Disordered" evidence="1">
    <location>
        <begin position="137"/>
        <end position="195"/>
    </location>
</feature>
<dbReference type="Proteomes" id="UP000276526">
    <property type="component" value="Unassembled WGS sequence"/>
</dbReference>
<feature type="compositionally biased region" description="Low complexity" evidence="1">
    <location>
        <begin position="151"/>
        <end position="169"/>
    </location>
</feature>
<evidence type="ECO:0000256" key="1">
    <source>
        <dbReference type="SAM" id="MobiDB-lite"/>
    </source>
</evidence>
<evidence type="ECO:0000259" key="3">
    <source>
        <dbReference type="Pfam" id="PF12089"/>
    </source>
</evidence>
<name>A0A426PY43_9CORY</name>
<organism evidence="4 5">
    <name type="scientific">Corynebacterium bovis</name>
    <dbReference type="NCBI Taxonomy" id="36808"/>
    <lineage>
        <taxon>Bacteria</taxon>
        <taxon>Bacillati</taxon>
        <taxon>Actinomycetota</taxon>
        <taxon>Actinomycetes</taxon>
        <taxon>Mycobacteriales</taxon>
        <taxon>Corynebacteriaceae</taxon>
        <taxon>Corynebacterium</taxon>
    </lineage>
</organism>
<dbReference type="EMBL" id="PQNK01000009">
    <property type="protein sequence ID" value="RRO86483.1"/>
    <property type="molecule type" value="Genomic_DNA"/>
</dbReference>
<protein>
    <recommendedName>
        <fullName evidence="3">DUF3566 domain-containing protein</fullName>
    </recommendedName>
</protein>
<proteinExistence type="predicted"/>
<sequence>MTTAATSGTVVTRMREIRRVSPWSALRMGFALSVCLFAVWFIAAVLVFILMSVTGVWDRFNGILGDVTGFGDIGVAAVLGAVIAVGVFEVIVFTVLAPVVAVIYNACAEIVGGLRVEVATRVDDALSGDAVPAAADRDAAGDVAETGAPVGADTDADAGADGAAQTGADTDADDAAWGRPTGGADASGAGTDTAR</sequence>
<feature type="transmembrane region" description="Helical" evidence="2">
    <location>
        <begin position="28"/>
        <end position="53"/>
    </location>
</feature>
<reference evidence="4 5" key="1">
    <citation type="submission" date="2018-01" db="EMBL/GenBank/DDBJ databases">
        <title>Twenty Corynebacterium bovis Genomes.</title>
        <authorList>
            <person name="Gulvik C.A."/>
        </authorList>
    </citation>
    <scope>NUCLEOTIDE SEQUENCE [LARGE SCALE GENOMIC DNA]</scope>
    <source>
        <strain evidence="4 5">F6900</strain>
    </source>
</reference>
<gene>
    <name evidence="4" type="ORF">CXF48_06685</name>
</gene>
<dbReference type="Pfam" id="PF12089">
    <property type="entry name" value="DUF3566"/>
    <property type="match status" value="1"/>
</dbReference>
<evidence type="ECO:0000313" key="5">
    <source>
        <dbReference type="Proteomes" id="UP000276526"/>
    </source>
</evidence>
<dbReference type="AlphaFoldDB" id="A0A426PY43"/>